<comment type="caution">
    <text evidence="2">The sequence shown here is derived from an EMBL/GenBank/DDBJ whole genome shotgun (WGS) entry which is preliminary data.</text>
</comment>
<evidence type="ECO:0008006" key="4">
    <source>
        <dbReference type="Google" id="ProtNLM"/>
    </source>
</evidence>
<keyword evidence="3" id="KW-1185">Reference proteome</keyword>
<evidence type="ECO:0000256" key="1">
    <source>
        <dbReference type="SAM" id="MobiDB-lite"/>
    </source>
</evidence>
<dbReference type="PATRIC" id="fig|1429439.4.peg.7588"/>
<dbReference type="HOGENOM" id="CLU_1425623_0_0_7"/>
<name>W4LHW4_9BACT</name>
<dbReference type="AlphaFoldDB" id="W4LHW4"/>
<organism evidence="2 3">
    <name type="scientific">Candidatus Entotheonella gemina</name>
    <dbReference type="NCBI Taxonomy" id="1429439"/>
    <lineage>
        <taxon>Bacteria</taxon>
        <taxon>Pseudomonadati</taxon>
        <taxon>Nitrospinota/Tectimicrobiota group</taxon>
        <taxon>Candidatus Tectimicrobiota</taxon>
        <taxon>Candidatus Entotheonellia</taxon>
        <taxon>Candidatus Entotheonellales</taxon>
        <taxon>Candidatus Entotheonellaceae</taxon>
        <taxon>Candidatus Entotheonella</taxon>
    </lineage>
</organism>
<evidence type="ECO:0000313" key="2">
    <source>
        <dbReference type="EMBL" id="ETW96916.1"/>
    </source>
</evidence>
<protein>
    <recommendedName>
        <fullName evidence="4">Tail sheath protein subtilisin-like domain-containing protein</fullName>
    </recommendedName>
</protein>
<gene>
    <name evidence="2" type="ORF">ETSY2_45550</name>
</gene>
<feature type="compositionally biased region" description="Low complexity" evidence="1">
    <location>
        <begin position="94"/>
        <end position="110"/>
    </location>
</feature>
<reference evidence="2 3" key="1">
    <citation type="journal article" date="2014" name="Nature">
        <title>An environmental bacterial taxon with a large and distinct metabolic repertoire.</title>
        <authorList>
            <person name="Wilson M.C."/>
            <person name="Mori T."/>
            <person name="Ruckert C."/>
            <person name="Uria A.R."/>
            <person name="Helf M.J."/>
            <person name="Takada K."/>
            <person name="Gernert C."/>
            <person name="Steffens U.A."/>
            <person name="Heycke N."/>
            <person name="Schmitt S."/>
            <person name="Rinke C."/>
            <person name="Helfrich E.J."/>
            <person name="Brachmann A.O."/>
            <person name="Gurgui C."/>
            <person name="Wakimoto T."/>
            <person name="Kracht M."/>
            <person name="Crusemann M."/>
            <person name="Hentschel U."/>
            <person name="Abe I."/>
            <person name="Matsunaga S."/>
            <person name="Kalinowski J."/>
            <person name="Takeyama H."/>
            <person name="Piel J."/>
        </authorList>
    </citation>
    <scope>NUCLEOTIDE SEQUENCE [LARGE SCALE GENOMIC DNA]</scope>
    <source>
        <strain evidence="3">TSY2</strain>
    </source>
</reference>
<proteinExistence type="predicted"/>
<dbReference type="Proteomes" id="UP000019140">
    <property type="component" value="Unassembled WGS sequence"/>
</dbReference>
<dbReference type="Gene3D" id="3.40.50.11780">
    <property type="match status" value="1"/>
</dbReference>
<evidence type="ECO:0000313" key="3">
    <source>
        <dbReference type="Proteomes" id="UP000019140"/>
    </source>
</evidence>
<feature type="region of interest" description="Disordered" evidence="1">
    <location>
        <begin position="158"/>
        <end position="190"/>
    </location>
</feature>
<accession>W4LHW4</accession>
<feature type="region of interest" description="Disordered" evidence="1">
    <location>
        <begin position="90"/>
        <end position="119"/>
    </location>
</feature>
<dbReference type="EMBL" id="AZHX01002122">
    <property type="protein sequence ID" value="ETW96916.1"/>
    <property type="molecule type" value="Genomic_DNA"/>
</dbReference>
<feature type="compositionally biased region" description="Basic residues" evidence="1">
    <location>
        <begin position="158"/>
        <end position="174"/>
    </location>
</feature>
<sequence length="190" mass="21208">MRPANGIYKVKTDATKAAYTTGIFTEGLNAFDQLEDNTINFMAMPDLVSLEAADQVDTINQALAWCEKKMSVFFIADPPFGYSDQQVVEFKHGQSQSSQSPSSQSSSSQSHPKPTPGNAMNSSYGALYYPWVGMLDSNTSKTVLPPTSLVLRRRYLRQHRRGRRRLQSPCRHQRGQAQSRLDAGHAGHRQ</sequence>